<organism evidence="2 3">
    <name type="scientific">Breznakia blatticola</name>
    <dbReference type="NCBI Taxonomy" id="1754012"/>
    <lineage>
        <taxon>Bacteria</taxon>
        <taxon>Bacillati</taxon>
        <taxon>Bacillota</taxon>
        <taxon>Erysipelotrichia</taxon>
        <taxon>Erysipelotrichales</taxon>
        <taxon>Erysipelotrichaceae</taxon>
        <taxon>Breznakia</taxon>
    </lineage>
</organism>
<proteinExistence type="predicted"/>
<dbReference type="Pfam" id="PF00561">
    <property type="entry name" value="Abhydrolase_1"/>
    <property type="match status" value="1"/>
</dbReference>
<dbReference type="SUPFAM" id="SSF53474">
    <property type="entry name" value="alpha/beta-Hydrolases"/>
    <property type="match status" value="1"/>
</dbReference>
<dbReference type="EMBL" id="SODD01000005">
    <property type="protein sequence ID" value="TDW25292.1"/>
    <property type="molecule type" value="Genomic_DNA"/>
</dbReference>
<dbReference type="PRINTS" id="PR00111">
    <property type="entry name" value="ABHYDROLASE"/>
</dbReference>
<sequence length="254" mass="28521">MAYFNYKSHNIYYEEIGTGTPLLMLHGNTASSVMFSEIAVKYSDNFKVILIDFLGHGKSDRLAEFPADLWFDEAQQVIAFLKAKDYKNVNVIGSSGGALVAINVALEAPELVTKVVADSFEGEIPLKEFTANVVEDRELSKHNENAKMFYQQMQGDGWEKVVDNDTLAIVRHEKEIGKFFHKDLAFFKPDILMTGSKQDEFVGSISPTYFEKIYGEMLSKIGHGTMHLFETGGHPAMMSNQDEFVSISKAFFAK</sequence>
<name>A0A4R8A462_9FIRM</name>
<dbReference type="Proteomes" id="UP000294743">
    <property type="component" value="Unassembled WGS sequence"/>
</dbReference>
<evidence type="ECO:0000313" key="2">
    <source>
        <dbReference type="EMBL" id="TDW25292.1"/>
    </source>
</evidence>
<dbReference type="PANTHER" id="PTHR43798">
    <property type="entry name" value="MONOACYLGLYCEROL LIPASE"/>
    <property type="match status" value="1"/>
</dbReference>
<dbReference type="Gene3D" id="3.40.50.1820">
    <property type="entry name" value="alpha/beta hydrolase"/>
    <property type="match status" value="1"/>
</dbReference>
<keyword evidence="3" id="KW-1185">Reference proteome</keyword>
<dbReference type="OrthoDB" id="9776303at2"/>
<accession>A0A4R8A462</accession>
<reference evidence="2 3" key="1">
    <citation type="submission" date="2019-03" db="EMBL/GenBank/DDBJ databases">
        <title>Genomic Encyclopedia of Type Strains, Phase IV (KMG-IV): sequencing the most valuable type-strain genomes for metagenomic binning, comparative biology and taxonomic classification.</title>
        <authorList>
            <person name="Goeker M."/>
        </authorList>
    </citation>
    <scope>NUCLEOTIDE SEQUENCE [LARGE SCALE GENOMIC DNA]</scope>
    <source>
        <strain evidence="2 3">DSM 28867</strain>
    </source>
</reference>
<dbReference type="InterPro" id="IPR029058">
    <property type="entry name" value="AB_hydrolase_fold"/>
</dbReference>
<gene>
    <name evidence="2" type="ORF">EDD63_10524</name>
</gene>
<dbReference type="InterPro" id="IPR000073">
    <property type="entry name" value="AB_hydrolase_1"/>
</dbReference>
<evidence type="ECO:0000259" key="1">
    <source>
        <dbReference type="Pfam" id="PF00561"/>
    </source>
</evidence>
<comment type="caution">
    <text evidence="2">The sequence shown here is derived from an EMBL/GenBank/DDBJ whole genome shotgun (WGS) entry which is preliminary data.</text>
</comment>
<feature type="domain" description="AB hydrolase-1" evidence="1">
    <location>
        <begin position="21"/>
        <end position="120"/>
    </location>
</feature>
<dbReference type="RefSeq" id="WP_134168186.1">
    <property type="nucleotide sequence ID" value="NZ_SODD01000005.1"/>
</dbReference>
<dbReference type="AlphaFoldDB" id="A0A4R8A462"/>
<evidence type="ECO:0000313" key="3">
    <source>
        <dbReference type="Proteomes" id="UP000294743"/>
    </source>
</evidence>
<dbReference type="InterPro" id="IPR050266">
    <property type="entry name" value="AB_hydrolase_sf"/>
</dbReference>
<protein>
    <submittedName>
        <fullName evidence="2">Pimeloyl-ACP methyl ester carboxylesterase</fullName>
    </submittedName>
</protein>